<comment type="subcellular location">
    <subcellularLocation>
        <location evidence="4">Cytoplasm</location>
    </subcellularLocation>
</comment>
<dbReference type="GO" id="GO:0005829">
    <property type="term" value="C:cytosol"/>
    <property type="evidence" value="ECO:0007669"/>
    <property type="project" value="TreeGrafter"/>
</dbReference>
<evidence type="ECO:0000313" key="6">
    <source>
        <dbReference type="EMBL" id="MDP1520710.1"/>
    </source>
</evidence>
<evidence type="ECO:0000256" key="5">
    <source>
        <dbReference type="SAM" id="MobiDB-lite"/>
    </source>
</evidence>
<dbReference type="Gene3D" id="3.40.1410.10">
    <property type="entry name" value="Chorismate lyase-like"/>
    <property type="match status" value="1"/>
</dbReference>
<reference evidence="6" key="2">
    <citation type="submission" date="2023-08" db="EMBL/GenBank/DDBJ databases">
        <authorList>
            <person name="Luo J."/>
        </authorList>
    </citation>
    <scope>NUCLEOTIDE SEQUENCE</scope>
    <source>
        <strain evidence="6">DSM 25064</strain>
    </source>
</reference>
<dbReference type="EC" id="4.1.3.40" evidence="4"/>
<keyword evidence="1 4" id="KW-0963">Cytoplasm</keyword>
<dbReference type="Pfam" id="PF04345">
    <property type="entry name" value="Chor_lyase"/>
    <property type="match status" value="1"/>
</dbReference>
<feature type="region of interest" description="Disordered" evidence="5">
    <location>
        <begin position="1"/>
        <end position="22"/>
    </location>
</feature>
<dbReference type="PANTHER" id="PTHR38683:SF1">
    <property type="entry name" value="CHORISMATE PYRUVATE-LYASE"/>
    <property type="match status" value="1"/>
</dbReference>
<organism evidence="6 7">
    <name type="scientific">Porticoccus litoralis</name>
    <dbReference type="NCBI Taxonomy" id="434086"/>
    <lineage>
        <taxon>Bacteria</taxon>
        <taxon>Pseudomonadati</taxon>
        <taxon>Pseudomonadota</taxon>
        <taxon>Gammaproteobacteria</taxon>
        <taxon>Cellvibrionales</taxon>
        <taxon>Porticoccaceae</taxon>
        <taxon>Porticoccus</taxon>
    </lineage>
</organism>
<keyword evidence="4" id="KW-0670">Pyruvate</keyword>
<comment type="pathway">
    <text evidence="4">Cofactor biosynthesis; ubiquinone biosynthesis.</text>
</comment>
<protein>
    <recommendedName>
        <fullName evidence="4">Probable chorismate pyruvate-lyase</fullName>
        <shortName evidence="4">CL</shortName>
        <shortName evidence="4">CPL</shortName>
        <ecNumber evidence="4">4.1.3.40</ecNumber>
    </recommendedName>
</protein>
<dbReference type="InterPro" id="IPR028978">
    <property type="entry name" value="Chorismate_lyase_/UTRA_dom_sf"/>
</dbReference>
<dbReference type="HAMAP" id="MF_01632">
    <property type="entry name" value="UbiC"/>
    <property type="match status" value="1"/>
</dbReference>
<feature type="binding site" evidence="4">
    <location>
        <position position="171"/>
    </location>
    <ligand>
        <name>substrate</name>
    </ligand>
</feature>
<keyword evidence="3 4" id="KW-0456">Lyase</keyword>
<dbReference type="EMBL" id="JAUUUU010000003">
    <property type="protein sequence ID" value="MDP1520710.1"/>
    <property type="molecule type" value="Genomic_DNA"/>
</dbReference>
<dbReference type="PANTHER" id="PTHR38683">
    <property type="entry name" value="CHORISMATE PYRUVATE-LYASE"/>
    <property type="match status" value="1"/>
</dbReference>
<dbReference type="GO" id="GO:0042866">
    <property type="term" value="P:pyruvate biosynthetic process"/>
    <property type="evidence" value="ECO:0007669"/>
    <property type="project" value="UniProtKB-UniRule"/>
</dbReference>
<keyword evidence="2 4" id="KW-0831">Ubiquinone biosynthesis</keyword>
<gene>
    <name evidence="4" type="primary">ubiC</name>
    <name evidence="6" type="ORF">Q8A57_07015</name>
</gene>
<comment type="similarity">
    <text evidence="4">Belongs to the UbiC family.</text>
</comment>
<feature type="binding site" evidence="4">
    <location>
        <position position="77"/>
    </location>
    <ligand>
        <name>substrate</name>
    </ligand>
</feature>
<accession>A0AAW8B2P9</accession>
<evidence type="ECO:0000256" key="2">
    <source>
        <dbReference type="ARBA" id="ARBA00022688"/>
    </source>
</evidence>
<dbReference type="GO" id="GO:0008813">
    <property type="term" value="F:chorismate lyase activity"/>
    <property type="evidence" value="ECO:0007669"/>
    <property type="project" value="UniProtKB-UniRule"/>
</dbReference>
<evidence type="ECO:0000256" key="1">
    <source>
        <dbReference type="ARBA" id="ARBA00022490"/>
    </source>
</evidence>
<name>A0AAW8B2P9_9GAMM</name>
<keyword evidence="7" id="KW-1185">Reference proteome</keyword>
<reference evidence="6" key="1">
    <citation type="journal article" date="2010" name="Int. J. Syst. Evol. Microbiol.">
        <title>Porticoccus litoralis gen. nov., sp. nov., a gammaproteobacterium isolated from the Yellow Sea.</title>
        <authorList>
            <person name="Oh H.M."/>
            <person name="Kim H."/>
            <person name="Kim K.M."/>
            <person name="Min G.S."/>
            <person name="Cho J.C."/>
        </authorList>
    </citation>
    <scope>NUCLEOTIDE SEQUENCE</scope>
    <source>
        <strain evidence="6">DSM 25064</strain>
    </source>
</reference>
<evidence type="ECO:0000256" key="4">
    <source>
        <dbReference type="HAMAP-Rule" id="MF_01632"/>
    </source>
</evidence>
<comment type="catalytic activity">
    <reaction evidence="4">
        <text>chorismate = 4-hydroxybenzoate + pyruvate</text>
        <dbReference type="Rhea" id="RHEA:16505"/>
        <dbReference type="ChEBI" id="CHEBI:15361"/>
        <dbReference type="ChEBI" id="CHEBI:17879"/>
        <dbReference type="ChEBI" id="CHEBI:29748"/>
        <dbReference type="EC" id="4.1.3.40"/>
    </reaction>
</comment>
<dbReference type="InterPro" id="IPR007440">
    <property type="entry name" value="Chorismate--pyruvate_lyase"/>
</dbReference>
<feature type="binding site" evidence="4">
    <location>
        <position position="115"/>
    </location>
    <ligand>
        <name>substrate</name>
    </ligand>
</feature>
<sequence length="184" mass="20931">MSFTSEPRWHRHKRGPASPANGPLRSWLLDRGSLTERLIKLSHGDFGVQVIRQQMSLPRPSERKALAMRHHQLALIREVILLGGGRPWVYARSVIPQTSLNGRLRGLRKLDNRPLGALLFSDPHMRRGAIELTCQDTRQLPLPGPLQGIQATIPGRRSLFWLDNKPLLVCEMFLPEFTPYNTPL</sequence>
<comment type="caution">
    <text evidence="4">Lacks conserved residue(s) required for the propagation of feature annotation.</text>
</comment>
<proteinExistence type="inferred from homology"/>
<dbReference type="GO" id="GO:0006744">
    <property type="term" value="P:ubiquinone biosynthetic process"/>
    <property type="evidence" value="ECO:0007669"/>
    <property type="project" value="UniProtKB-UniRule"/>
</dbReference>
<evidence type="ECO:0000313" key="7">
    <source>
        <dbReference type="Proteomes" id="UP001178354"/>
    </source>
</evidence>
<dbReference type="AlphaFoldDB" id="A0AAW8B2P9"/>
<comment type="caution">
    <text evidence="6">The sequence shown here is derived from an EMBL/GenBank/DDBJ whole genome shotgun (WGS) entry which is preliminary data.</text>
</comment>
<dbReference type="Proteomes" id="UP001178354">
    <property type="component" value="Unassembled WGS sequence"/>
</dbReference>
<evidence type="ECO:0000256" key="3">
    <source>
        <dbReference type="ARBA" id="ARBA00023239"/>
    </source>
</evidence>
<dbReference type="SUPFAM" id="SSF64288">
    <property type="entry name" value="Chorismate lyase-like"/>
    <property type="match status" value="1"/>
</dbReference>
<dbReference type="RefSeq" id="WP_305170283.1">
    <property type="nucleotide sequence ID" value="NZ_JAUUUU010000003.1"/>
</dbReference>
<comment type="function">
    <text evidence="4">Removes the pyruvyl group from chorismate, with concomitant aromatization of the ring, to provide 4-hydroxybenzoate (4HB) for the ubiquinone pathway.</text>
</comment>